<reference evidence="3" key="1">
    <citation type="submission" date="2016-11" db="UniProtKB">
        <authorList>
            <consortium name="WormBaseParasite"/>
        </authorList>
    </citation>
    <scope>IDENTIFICATION</scope>
</reference>
<feature type="region of interest" description="Disordered" evidence="1">
    <location>
        <begin position="98"/>
        <end position="120"/>
    </location>
</feature>
<evidence type="ECO:0000313" key="3">
    <source>
        <dbReference type="WBParaSite" id="L893_g26370.t1"/>
    </source>
</evidence>
<keyword evidence="2" id="KW-1185">Reference proteome</keyword>
<organism evidence="2 3">
    <name type="scientific">Steinernema glaseri</name>
    <dbReference type="NCBI Taxonomy" id="37863"/>
    <lineage>
        <taxon>Eukaryota</taxon>
        <taxon>Metazoa</taxon>
        <taxon>Ecdysozoa</taxon>
        <taxon>Nematoda</taxon>
        <taxon>Chromadorea</taxon>
        <taxon>Rhabditida</taxon>
        <taxon>Tylenchina</taxon>
        <taxon>Panagrolaimomorpha</taxon>
        <taxon>Strongyloidoidea</taxon>
        <taxon>Steinernematidae</taxon>
        <taxon>Steinernema</taxon>
    </lineage>
</organism>
<accession>A0A1I7ZH81</accession>
<dbReference type="Proteomes" id="UP000095287">
    <property type="component" value="Unplaced"/>
</dbReference>
<evidence type="ECO:0000313" key="2">
    <source>
        <dbReference type="Proteomes" id="UP000095287"/>
    </source>
</evidence>
<proteinExistence type="predicted"/>
<dbReference type="AlphaFoldDB" id="A0A1I7ZH81"/>
<sequence>MQAVIFSIRSYQIPTAVGVLLTTGYNCSVLDIFKYGFLSRKYALCTAYSAMDLYGMTYSGCDFFPELKEPTEDFAAESHRRLLSLGFEPQVGDFWQDDRESCEPPESDFLPKPQVGDTPDKMPDITALWPYARDHRYCKWLIARLTESKVAGQ</sequence>
<dbReference type="WBParaSite" id="L893_g26370.t1">
    <property type="protein sequence ID" value="L893_g26370.t1"/>
    <property type="gene ID" value="L893_g26370"/>
</dbReference>
<name>A0A1I7ZH81_9BILA</name>
<evidence type="ECO:0000256" key="1">
    <source>
        <dbReference type="SAM" id="MobiDB-lite"/>
    </source>
</evidence>
<protein>
    <submittedName>
        <fullName evidence="3">YcaO domain-containing protein</fullName>
    </submittedName>
</protein>